<keyword evidence="3" id="KW-0349">Heme</keyword>
<keyword evidence="8" id="KW-0812">Transmembrane</keyword>
<keyword evidence="6" id="KW-0408">Iron</keyword>
<dbReference type="SUPFAM" id="SSF48264">
    <property type="entry name" value="Cytochrome P450"/>
    <property type="match status" value="2"/>
</dbReference>
<dbReference type="PRINTS" id="PR00463">
    <property type="entry name" value="EP450I"/>
</dbReference>
<feature type="transmembrane region" description="Helical" evidence="8">
    <location>
        <begin position="37"/>
        <end position="56"/>
    </location>
</feature>
<dbReference type="InterPro" id="IPR017972">
    <property type="entry name" value="Cyt_P450_CS"/>
</dbReference>
<evidence type="ECO:0000313" key="10">
    <source>
        <dbReference type="Proteomes" id="UP000824890"/>
    </source>
</evidence>
<evidence type="ECO:0000256" key="2">
    <source>
        <dbReference type="ARBA" id="ARBA00010617"/>
    </source>
</evidence>
<evidence type="ECO:0000256" key="3">
    <source>
        <dbReference type="ARBA" id="ARBA00022617"/>
    </source>
</evidence>
<dbReference type="InterPro" id="IPR002401">
    <property type="entry name" value="Cyt_P450_E_grp-I"/>
</dbReference>
<evidence type="ECO:0000256" key="7">
    <source>
        <dbReference type="ARBA" id="ARBA00023033"/>
    </source>
</evidence>
<dbReference type="PROSITE" id="PS00086">
    <property type="entry name" value="CYTOCHROME_P450"/>
    <property type="match status" value="2"/>
</dbReference>
<dbReference type="PRINTS" id="PR00385">
    <property type="entry name" value="P450"/>
</dbReference>
<proteinExistence type="inferred from homology"/>
<dbReference type="InterPro" id="IPR001128">
    <property type="entry name" value="Cyt_P450"/>
</dbReference>
<evidence type="ECO:0000256" key="1">
    <source>
        <dbReference type="ARBA" id="ARBA00001971"/>
    </source>
</evidence>
<evidence type="ECO:0000256" key="5">
    <source>
        <dbReference type="ARBA" id="ARBA00023002"/>
    </source>
</evidence>
<reference evidence="9 10" key="1">
    <citation type="submission" date="2021-05" db="EMBL/GenBank/DDBJ databases">
        <title>Genome Assembly of Synthetic Allotetraploid Brassica napus Reveals Homoeologous Exchanges between Subgenomes.</title>
        <authorList>
            <person name="Davis J.T."/>
        </authorList>
    </citation>
    <scope>NUCLEOTIDE SEQUENCE [LARGE SCALE GENOMIC DNA]</scope>
    <source>
        <strain evidence="10">cv. Da-Ae</strain>
        <tissue evidence="9">Seedling</tissue>
    </source>
</reference>
<keyword evidence="8" id="KW-1133">Transmembrane helix</keyword>
<dbReference type="Pfam" id="PF00067">
    <property type="entry name" value="p450"/>
    <property type="match status" value="2"/>
</dbReference>
<keyword evidence="7" id="KW-0503">Monooxygenase</keyword>
<organism evidence="9 10">
    <name type="scientific">Brassica napus</name>
    <name type="common">Rape</name>
    <dbReference type="NCBI Taxonomy" id="3708"/>
    <lineage>
        <taxon>Eukaryota</taxon>
        <taxon>Viridiplantae</taxon>
        <taxon>Streptophyta</taxon>
        <taxon>Embryophyta</taxon>
        <taxon>Tracheophyta</taxon>
        <taxon>Spermatophyta</taxon>
        <taxon>Magnoliopsida</taxon>
        <taxon>eudicotyledons</taxon>
        <taxon>Gunneridae</taxon>
        <taxon>Pentapetalae</taxon>
        <taxon>rosids</taxon>
        <taxon>malvids</taxon>
        <taxon>Brassicales</taxon>
        <taxon>Brassicaceae</taxon>
        <taxon>Brassiceae</taxon>
        <taxon>Brassica</taxon>
    </lineage>
</organism>
<evidence type="ECO:0008006" key="11">
    <source>
        <dbReference type="Google" id="ProtNLM"/>
    </source>
</evidence>
<sequence length="1078" mass="122964">MMNTSHALDHWFSKDLTCIKLQYQTNKRGHNHVKDNLLDISIAFFCFLIFQIFLISKKPHPSFLTNWPFLGMLPGLILEIPRVYDFITEVLEHGNLNYLFKGPFLGGLDMLFTVDPANIHHIMSSNFSNYPKGAEFKKLFDVLGDGIFNVDSELWKDLRKSAQSMMMNPEFQSFSIATSLSKLEKGLVPLLDHVAKEKLVVDLEDIFQRFTFDTTFVLATGYDPGCLSVGMPEIEFARALDDAEEAIFYRHVKPEMVWKMQRLFGLGDELKLKRAHNILDRACFKCISSKRDEISRGTNNIGSKDLLTSYLNVDTTKYKLLNPNDDRFLRDTVLSFMLAGRDTTGSALTWFFWLLCKNEEAITKILQEINKNISPRTKTDDYGSFNPQELKKLVYLHGAICEALRLYPPVPFQHKSPTKTDVLPSGHKVDAGSKILFCLYSLGRMKSVWGEDALEFKPERWITENGTSVHEPSYKFLSFNAGPRTCLGKEVAMMQMKTVAVKIIQNYNIKGTNKKPHRLCPTNWPFLGVIPGLLVEIHRVYDFITEILEVTNLTYYKGPCYVGLDMLVTVDPSTRAMHFILDRHFLINKKPHRLCPTNWPFLGMIPGLLVEIHRVYDFITEILEVTNLTYFCKGPCYAGLDMLVTVDPSNIHHIMSSNFSNYPKGPEFKKLFDVLGDGIFNADSELWKDLRKSAQSMMLHPEFQRFSLATSMSKLEKGLVPLLDHVAKEKLVVNLEDVFQRFTFDTTCVLATGYDPGCLSVEMPEIEFARALDDAEEAIFFRHVKPEILWKMESFIGLGDEKKMTKARATFDRVCSKYIASKRDEVITNMDSPPPASQDLLTSYMNLETTKYKLLDPSDDRFLRDTILTFMLAGRDTTGSGLTWLFWLLLKFPEAMAKIRQEIKTVLSPKTKTDDDSDSDSFNPQELKKLVYLHGAICEALRLYPPVPFQHKSPTKTDVLPSGHKVEANSKILFCLYSLGRMKTVWGEDALEFKPERWVSESGKSVHEPSYKFLSFNAGPRTCLGKEVALTQMKSVAVKIIQNYEIKMVEGQKIEPAPSVILHTKHGLKVTVTKTCLV</sequence>
<keyword evidence="5" id="KW-0560">Oxidoreductase</keyword>
<protein>
    <recommendedName>
        <fullName evidence="11">Cytochrome P450</fullName>
    </recommendedName>
</protein>
<evidence type="ECO:0000313" key="9">
    <source>
        <dbReference type="EMBL" id="KAH0871832.1"/>
    </source>
</evidence>
<keyword evidence="10" id="KW-1185">Reference proteome</keyword>
<comment type="similarity">
    <text evidence="2">Belongs to the cytochrome P450 family.</text>
</comment>
<dbReference type="EMBL" id="JAGKQM010000017">
    <property type="protein sequence ID" value="KAH0871832.1"/>
    <property type="molecule type" value="Genomic_DNA"/>
</dbReference>
<keyword evidence="8" id="KW-0472">Membrane</keyword>
<dbReference type="CDD" id="cd11064">
    <property type="entry name" value="CYP86A"/>
    <property type="match status" value="2"/>
</dbReference>
<gene>
    <name evidence="9" type="ORF">HID58_078854</name>
</gene>
<evidence type="ECO:0000256" key="4">
    <source>
        <dbReference type="ARBA" id="ARBA00022723"/>
    </source>
</evidence>
<evidence type="ECO:0000256" key="6">
    <source>
        <dbReference type="ARBA" id="ARBA00023004"/>
    </source>
</evidence>
<comment type="cofactor">
    <cofactor evidence="1">
        <name>heme</name>
        <dbReference type="ChEBI" id="CHEBI:30413"/>
    </cofactor>
</comment>
<dbReference type="Gene3D" id="1.10.630.10">
    <property type="entry name" value="Cytochrome P450"/>
    <property type="match status" value="2"/>
</dbReference>
<keyword evidence="4" id="KW-0479">Metal-binding</keyword>
<dbReference type="InterPro" id="IPR036396">
    <property type="entry name" value="Cyt_P450_sf"/>
</dbReference>
<dbReference type="PANTHER" id="PTHR24296">
    <property type="entry name" value="CYTOCHROME P450"/>
    <property type="match status" value="1"/>
</dbReference>
<dbReference type="Proteomes" id="UP000824890">
    <property type="component" value="Unassembled WGS sequence"/>
</dbReference>
<evidence type="ECO:0000256" key="8">
    <source>
        <dbReference type="SAM" id="Phobius"/>
    </source>
</evidence>
<name>A0ABQ7YV67_BRANA</name>
<comment type="caution">
    <text evidence="9">The sequence shown here is derived from an EMBL/GenBank/DDBJ whole genome shotgun (WGS) entry which is preliminary data.</text>
</comment>
<accession>A0ABQ7YV67</accession>